<protein>
    <submittedName>
        <fullName evidence="2">Uncharacterized protein</fullName>
    </submittedName>
</protein>
<proteinExistence type="predicted"/>
<evidence type="ECO:0000313" key="2">
    <source>
        <dbReference type="EMBL" id="CAB4134059.1"/>
    </source>
</evidence>
<organism evidence="2">
    <name type="scientific">uncultured Caudovirales phage</name>
    <dbReference type="NCBI Taxonomy" id="2100421"/>
    <lineage>
        <taxon>Viruses</taxon>
        <taxon>Duplodnaviria</taxon>
        <taxon>Heunggongvirae</taxon>
        <taxon>Uroviricota</taxon>
        <taxon>Caudoviricetes</taxon>
        <taxon>Peduoviridae</taxon>
        <taxon>Maltschvirus</taxon>
        <taxon>Maltschvirus maltsch</taxon>
    </lineage>
</organism>
<evidence type="ECO:0000313" key="1">
    <source>
        <dbReference type="EMBL" id="CAB4127714.1"/>
    </source>
</evidence>
<name>A0A6J5LQW6_9CAUD</name>
<sequence length="54" mass="5904">MQHYSNQVGAVILTPPVLLYAEVGESPPPVPNYMLLENGNLMDTEDGNTMILES</sequence>
<dbReference type="EMBL" id="LR796217">
    <property type="protein sequence ID" value="CAB4127714.1"/>
    <property type="molecule type" value="Genomic_DNA"/>
</dbReference>
<accession>A0A6J5LQW6</accession>
<reference evidence="2" key="1">
    <citation type="submission" date="2020-04" db="EMBL/GenBank/DDBJ databases">
        <authorList>
            <person name="Chiriac C."/>
            <person name="Salcher M."/>
            <person name="Ghai R."/>
            <person name="Kavagutti S V."/>
        </authorList>
    </citation>
    <scope>NUCLEOTIDE SEQUENCE</scope>
</reference>
<gene>
    <name evidence="2" type="ORF">UFOVP269_4</name>
    <name evidence="1" type="ORF">UFOVP98_2</name>
</gene>
<dbReference type="EMBL" id="LR796283">
    <property type="protein sequence ID" value="CAB4134059.1"/>
    <property type="molecule type" value="Genomic_DNA"/>
</dbReference>